<evidence type="ECO:0000313" key="3">
    <source>
        <dbReference type="EMBL" id="GAA2784006.1"/>
    </source>
</evidence>
<sequence>MRLMIALPVALLFAAAQAATANAAESGLTLINVDDSVLEVDRSLNINQGGHGDTGSDVVAQTGDGQNLGA</sequence>
<evidence type="ECO:0000256" key="1">
    <source>
        <dbReference type="SAM" id="MobiDB-lite"/>
    </source>
</evidence>
<gene>
    <name evidence="3" type="ORF">GCM10010470_17570</name>
</gene>
<accession>A0ABN3VAY6</accession>
<proteinExistence type="predicted"/>
<dbReference type="RefSeq" id="WP_425565024.1">
    <property type="nucleotide sequence ID" value="NZ_BAAAUX010000010.1"/>
</dbReference>
<reference evidence="3 4" key="1">
    <citation type="journal article" date="2019" name="Int. J. Syst. Evol. Microbiol.">
        <title>The Global Catalogue of Microorganisms (GCM) 10K type strain sequencing project: providing services to taxonomists for standard genome sequencing and annotation.</title>
        <authorList>
            <consortium name="The Broad Institute Genomics Platform"/>
            <consortium name="The Broad Institute Genome Sequencing Center for Infectious Disease"/>
            <person name="Wu L."/>
            <person name="Ma J."/>
        </authorList>
    </citation>
    <scope>NUCLEOTIDE SEQUENCE [LARGE SCALE GENOMIC DNA]</scope>
    <source>
        <strain evidence="3 4">JCM 9383</strain>
    </source>
</reference>
<keyword evidence="2" id="KW-0732">Signal</keyword>
<evidence type="ECO:0008006" key="5">
    <source>
        <dbReference type="Google" id="ProtNLM"/>
    </source>
</evidence>
<dbReference type="Proteomes" id="UP001500979">
    <property type="component" value="Unassembled WGS sequence"/>
</dbReference>
<feature type="signal peptide" evidence="2">
    <location>
        <begin position="1"/>
        <end position="23"/>
    </location>
</feature>
<protein>
    <recommendedName>
        <fullName evidence="5">Secreted protein</fullName>
    </recommendedName>
</protein>
<dbReference type="EMBL" id="BAAAUX010000010">
    <property type="protein sequence ID" value="GAA2784006.1"/>
    <property type="molecule type" value="Genomic_DNA"/>
</dbReference>
<name>A0ABN3VAY6_9PSEU</name>
<feature type="chain" id="PRO_5047240433" description="Secreted protein" evidence="2">
    <location>
        <begin position="24"/>
        <end position="70"/>
    </location>
</feature>
<feature type="region of interest" description="Disordered" evidence="1">
    <location>
        <begin position="46"/>
        <end position="70"/>
    </location>
</feature>
<evidence type="ECO:0000313" key="4">
    <source>
        <dbReference type="Proteomes" id="UP001500979"/>
    </source>
</evidence>
<evidence type="ECO:0000256" key="2">
    <source>
        <dbReference type="SAM" id="SignalP"/>
    </source>
</evidence>
<organism evidence="3 4">
    <name type="scientific">Saccharopolyspora taberi</name>
    <dbReference type="NCBI Taxonomy" id="60895"/>
    <lineage>
        <taxon>Bacteria</taxon>
        <taxon>Bacillati</taxon>
        <taxon>Actinomycetota</taxon>
        <taxon>Actinomycetes</taxon>
        <taxon>Pseudonocardiales</taxon>
        <taxon>Pseudonocardiaceae</taxon>
        <taxon>Saccharopolyspora</taxon>
    </lineage>
</organism>
<keyword evidence="4" id="KW-1185">Reference proteome</keyword>
<comment type="caution">
    <text evidence="3">The sequence shown here is derived from an EMBL/GenBank/DDBJ whole genome shotgun (WGS) entry which is preliminary data.</text>
</comment>